<feature type="compositionally biased region" description="Basic residues" evidence="1">
    <location>
        <begin position="605"/>
        <end position="616"/>
    </location>
</feature>
<dbReference type="RefSeq" id="XP_014669232.1">
    <property type="nucleotide sequence ID" value="XM_014813746.1"/>
</dbReference>
<dbReference type="PANTHER" id="PTHR11071:SF565">
    <property type="entry name" value="MOCA-CYP, ISOFORM A"/>
    <property type="match status" value="1"/>
</dbReference>
<reference evidence="4" key="1">
    <citation type="submission" date="2025-08" db="UniProtKB">
        <authorList>
            <consortium name="RefSeq"/>
        </authorList>
    </citation>
    <scope>IDENTIFICATION</scope>
</reference>
<dbReference type="SUPFAM" id="SSF50891">
    <property type="entry name" value="Cyclophilin-like"/>
    <property type="match status" value="1"/>
</dbReference>
<feature type="region of interest" description="Disordered" evidence="1">
    <location>
        <begin position="660"/>
        <end position="809"/>
    </location>
</feature>
<dbReference type="InterPro" id="IPR029000">
    <property type="entry name" value="Cyclophilin-like_dom_sf"/>
</dbReference>
<protein>
    <submittedName>
        <fullName evidence="4">Peptidyl-prolyl cis-trans isomerase G-like</fullName>
    </submittedName>
</protein>
<accession>A0ABM1EAL1</accession>
<dbReference type="GeneID" id="106810401"/>
<name>A0ABM1EAL1_PRICU</name>
<feature type="compositionally biased region" description="Basic and acidic residues" evidence="1">
    <location>
        <begin position="501"/>
        <end position="532"/>
    </location>
</feature>
<feature type="compositionally biased region" description="Basic and acidic residues" evidence="1">
    <location>
        <begin position="580"/>
        <end position="591"/>
    </location>
</feature>
<feature type="compositionally biased region" description="Basic and acidic residues" evidence="1">
    <location>
        <begin position="399"/>
        <end position="410"/>
    </location>
</feature>
<feature type="compositionally biased region" description="Basic residues" evidence="1">
    <location>
        <begin position="216"/>
        <end position="232"/>
    </location>
</feature>
<organism evidence="3 4">
    <name type="scientific">Priapulus caudatus</name>
    <name type="common">Priapulid worm</name>
    <dbReference type="NCBI Taxonomy" id="37621"/>
    <lineage>
        <taxon>Eukaryota</taxon>
        <taxon>Metazoa</taxon>
        <taxon>Ecdysozoa</taxon>
        <taxon>Scalidophora</taxon>
        <taxon>Priapulida</taxon>
        <taxon>Priapulimorpha</taxon>
        <taxon>Priapulimorphida</taxon>
        <taxon>Priapulidae</taxon>
        <taxon>Priapulus</taxon>
    </lineage>
</organism>
<feature type="compositionally biased region" description="Basic and acidic residues" evidence="1">
    <location>
        <begin position="275"/>
        <end position="296"/>
    </location>
</feature>
<dbReference type="PANTHER" id="PTHR11071">
    <property type="entry name" value="PEPTIDYL-PROLYL CIS-TRANS ISOMERASE"/>
    <property type="match status" value="1"/>
</dbReference>
<evidence type="ECO:0000313" key="4">
    <source>
        <dbReference type="RefSeq" id="XP_014669232.1"/>
    </source>
</evidence>
<feature type="compositionally biased region" description="Basic residues" evidence="1">
    <location>
        <begin position="411"/>
        <end position="439"/>
    </location>
</feature>
<feature type="compositionally biased region" description="Basic residues" evidence="1">
    <location>
        <begin position="773"/>
        <end position="792"/>
    </location>
</feature>
<feature type="compositionally biased region" description="Basic and acidic residues" evidence="1">
    <location>
        <begin position="467"/>
        <end position="492"/>
    </location>
</feature>
<dbReference type="PRINTS" id="PR00153">
    <property type="entry name" value="CSAPPISMRASE"/>
</dbReference>
<proteinExistence type="predicted"/>
<dbReference type="CDD" id="cd01926">
    <property type="entry name" value="cyclophilin_ABH_like"/>
    <property type="match status" value="1"/>
</dbReference>
<evidence type="ECO:0000313" key="3">
    <source>
        <dbReference type="Proteomes" id="UP000695022"/>
    </source>
</evidence>
<feature type="region of interest" description="Disordered" evidence="1">
    <location>
        <begin position="353"/>
        <end position="454"/>
    </location>
</feature>
<gene>
    <name evidence="4" type="primary">LOC106810401</name>
</gene>
<feature type="compositionally biased region" description="Acidic residues" evidence="1">
    <location>
        <begin position="689"/>
        <end position="699"/>
    </location>
</feature>
<evidence type="ECO:0000256" key="1">
    <source>
        <dbReference type="SAM" id="MobiDB-lite"/>
    </source>
</evidence>
<dbReference type="PROSITE" id="PS50072">
    <property type="entry name" value="CSA_PPIASE_2"/>
    <property type="match status" value="1"/>
</dbReference>
<evidence type="ECO:0000259" key="2">
    <source>
        <dbReference type="PROSITE" id="PS50072"/>
    </source>
</evidence>
<feature type="compositionally biased region" description="Basic residues" evidence="1">
    <location>
        <begin position="297"/>
        <end position="325"/>
    </location>
</feature>
<keyword evidence="3" id="KW-1185">Reference proteome</keyword>
<dbReference type="Proteomes" id="UP000695022">
    <property type="component" value="Unplaced"/>
</dbReference>
<feature type="domain" description="PPIase cyclophilin-type" evidence="2">
    <location>
        <begin position="12"/>
        <end position="177"/>
    </location>
</feature>
<feature type="compositionally biased region" description="Basic and acidic residues" evidence="1">
    <location>
        <begin position="557"/>
        <end position="569"/>
    </location>
</feature>
<feature type="compositionally biased region" description="Basic residues" evidence="1">
    <location>
        <begin position="570"/>
        <end position="579"/>
    </location>
</feature>
<feature type="compositionally biased region" description="Basic residues" evidence="1">
    <location>
        <begin position="732"/>
        <end position="765"/>
    </location>
</feature>
<dbReference type="Pfam" id="PF00160">
    <property type="entry name" value="Pro_isomerase"/>
    <property type="match status" value="1"/>
</dbReference>
<dbReference type="InterPro" id="IPR002130">
    <property type="entry name" value="Cyclophilin-type_PPIase_dom"/>
</dbReference>
<feature type="region of interest" description="Disordered" evidence="1">
    <location>
        <begin position="467"/>
        <end position="645"/>
    </location>
</feature>
<feature type="compositionally biased region" description="Basic and acidic residues" evidence="1">
    <location>
        <begin position="704"/>
        <end position="726"/>
    </location>
</feature>
<sequence length="809" mass="93184">MADPSKYRPRCFFDIDIGGFSAGRIIVELFSDIVPKTCENFRALCTGEKGIGVKTKKALHYKGSLIHRVVTDFMIQGGDFSAGNGTGGESIYGGTFEDESFELKHDRPMLLSMANRGKNTNGSQFFMLTKPAPHLDGVHVVFGKVIGGEDVIRSIENIPTDESSRPTGDVKIGNCGELVLQLKAIRKKKKELAVSESESDSASTSDSSEDSDEDKKKKRKKAKKERKKKSRKREGSSGKSNEDNETKKEEKEEIFSTVRAEEVPEIPDNKFLMRKTPEKEVRNPQRNEGRDRERFPGRRYARTRSGRKVKGRGSRRYRTPSRSRSRSYTPPHWRQAEQRTIKIDEYLEEMKRLKANEEEREERHKRMTEMREKQKEAAAAEIPLQDAEGKREHHRRNPQRNEGRDRERFPGRRYARTRSGRKVKGRGSRRYRTPSRSRSRSYTPPHWRQAEQRTIKIDEYLEEMKRLKANEEEREERHKRMTEMREKQKEAAAAEIPLQDAEGKREHHRKRDEERGGHMERENPGENRRNQPEQEVTVVDGNRHVAASDGRARRHRPERDEHAGDDGTRGRQRHRRRRDSSRDRDDRERAAAVEGDDEIETNRDGKHRHKHRRRHRSSNDGVEPGRGDEAPRLLSQVYSVPSGKASEELPLLDAAAAAGSSNIPMPKDASAMWCSSKDNETIPGLVDTAMEEGEEEEEAAATAGKDDAINQSPRKEADTSPRDRPRSSASRSRSKSPVRKRSRRQSHSRRSCSVSRHRKGSRSRSRSRDPKRSRSGSSPRRRMSHDSRRRGSHSREDAHRSRRAHRSKQ</sequence>
<feature type="region of interest" description="Disordered" evidence="1">
    <location>
        <begin position="191"/>
        <end position="340"/>
    </location>
</feature>
<feature type="compositionally biased region" description="Basic and acidic residues" evidence="1">
    <location>
        <begin position="233"/>
        <end position="262"/>
    </location>
</feature>
<feature type="compositionally biased region" description="Basic and acidic residues" evidence="1">
    <location>
        <begin position="353"/>
        <end position="378"/>
    </location>
</feature>
<feature type="compositionally biased region" description="Basic residues" evidence="1">
    <location>
        <begin position="800"/>
        <end position="809"/>
    </location>
</feature>
<dbReference type="Gene3D" id="2.40.100.10">
    <property type="entry name" value="Cyclophilin-like"/>
    <property type="match status" value="1"/>
</dbReference>